<feature type="compositionally biased region" description="Basic and acidic residues" evidence="1">
    <location>
        <begin position="405"/>
        <end position="417"/>
    </location>
</feature>
<reference evidence="3 4" key="1">
    <citation type="journal article" date="2020" name="Genome Biol. Evol.">
        <title>Comparative genomics of Sclerotiniaceae.</title>
        <authorList>
            <person name="Valero Jimenez C.A."/>
            <person name="Steentjes M."/>
            <person name="Scholten O.E."/>
            <person name="Van Kan J.A.L."/>
        </authorList>
    </citation>
    <scope>NUCLEOTIDE SEQUENCE [LARGE SCALE GENOMIC DNA]</scope>
    <source>
        <strain evidence="3 4">MUCL 94</strain>
    </source>
</reference>
<evidence type="ECO:0000313" key="4">
    <source>
        <dbReference type="Proteomes" id="UP000710849"/>
    </source>
</evidence>
<evidence type="ECO:0000313" key="3">
    <source>
        <dbReference type="EMBL" id="KAF7954824.1"/>
    </source>
</evidence>
<feature type="compositionally biased region" description="Polar residues" evidence="1">
    <location>
        <begin position="394"/>
        <end position="403"/>
    </location>
</feature>
<feature type="compositionally biased region" description="Basic residues" evidence="1">
    <location>
        <begin position="238"/>
        <end position="249"/>
    </location>
</feature>
<name>A0A9P5M9N9_9HELO</name>
<proteinExistence type="predicted"/>
<feature type="compositionally biased region" description="Polar residues" evidence="1">
    <location>
        <begin position="207"/>
        <end position="218"/>
    </location>
</feature>
<feature type="transmembrane region" description="Helical" evidence="2">
    <location>
        <begin position="428"/>
        <end position="449"/>
    </location>
</feature>
<comment type="caution">
    <text evidence="3">The sequence shown here is derived from an EMBL/GenBank/DDBJ whole genome shotgun (WGS) entry which is preliminary data.</text>
</comment>
<feature type="region of interest" description="Disordered" evidence="1">
    <location>
        <begin position="193"/>
        <end position="251"/>
    </location>
</feature>
<gene>
    <name evidence="3" type="ORF">EAE97_000083</name>
</gene>
<feature type="region of interest" description="Disordered" evidence="1">
    <location>
        <begin position="1"/>
        <end position="69"/>
    </location>
</feature>
<keyword evidence="4" id="KW-1185">Reference proteome</keyword>
<accession>A0A9P5M9N9</accession>
<keyword evidence="2" id="KW-1133">Transmembrane helix</keyword>
<feature type="compositionally biased region" description="Basic and acidic residues" evidence="1">
    <location>
        <begin position="38"/>
        <end position="48"/>
    </location>
</feature>
<keyword evidence="2" id="KW-0472">Membrane</keyword>
<feature type="transmembrane region" description="Helical" evidence="2">
    <location>
        <begin position="319"/>
        <end position="336"/>
    </location>
</feature>
<feature type="compositionally biased region" description="Polar residues" evidence="1">
    <location>
        <begin position="1"/>
        <end position="17"/>
    </location>
</feature>
<protein>
    <submittedName>
        <fullName evidence="3">Uncharacterized protein</fullName>
    </submittedName>
</protein>
<dbReference type="AlphaFoldDB" id="A0A9P5M9N9"/>
<evidence type="ECO:0000256" key="1">
    <source>
        <dbReference type="SAM" id="MobiDB-lite"/>
    </source>
</evidence>
<dbReference type="Proteomes" id="UP000710849">
    <property type="component" value="Unassembled WGS sequence"/>
</dbReference>
<dbReference type="EMBL" id="RCSW01000001">
    <property type="protein sequence ID" value="KAF7954824.1"/>
    <property type="molecule type" value="Genomic_DNA"/>
</dbReference>
<evidence type="ECO:0000256" key="2">
    <source>
        <dbReference type="SAM" id="Phobius"/>
    </source>
</evidence>
<dbReference type="GeneID" id="62143672"/>
<keyword evidence="2" id="KW-0812">Transmembrane</keyword>
<organism evidence="3 4">
    <name type="scientific">Botrytis byssoidea</name>
    <dbReference type="NCBI Taxonomy" id="139641"/>
    <lineage>
        <taxon>Eukaryota</taxon>
        <taxon>Fungi</taxon>
        <taxon>Dikarya</taxon>
        <taxon>Ascomycota</taxon>
        <taxon>Pezizomycotina</taxon>
        <taxon>Leotiomycetes</taxon>
        <taxon>Helotiales</taxon>
        <taxon>Sclerotiniaceae</taxon>
        <taxon>Botrytis</taxon>
    </lineage>
</organism>
<feature type="region of interest" description="Disordered" evidence="1">
    <location>
        <begin position="394"/>
        <end position="418"/>
    </location>
</feature>
<sequence>MNTSTPTFISPVKSESNYPACRTPRTPETPKRARKISKSNEKSKDMSRKTSFSKIPGSPGSTRFHASSSTLRTSPVAFALAGDVSLRYGDTPSIFSSDSGSNIRENIAEAMDTNQFAIPDRNLPLSPQNKTRTITANMSSPLTKKGKSLPTTAISPTEPVIIKGVISQMKSPVLVSGPIVSPAVRSPVHMSDASYTSSTYTPPKISTAPSIPSATHKSAGSFPPRPIQKKTQSTPLLPKRHRSSTRSSRHVVASSAPSEFYEYQTINGTIDLPFPFKKGSFSNSSGYHSGVSGSGSTSSSRTSLKTIYRGILHNVKPRVLSAYMLFGASIIWLVWMTSSKLLSDKKGNPGRGHGGIGGHVPPYGISIATLAPSFLTHDIKEFMPVDEPYLNTGSANDRQISQNSDKSHPDSPSKSEPEESLWNTLCKVFVTLAWLFGIIFVFLFIRALIGDLFLFFFSGGEAADGDWSEKV</sequence>
<feature type="compositionally biased region" description="Polar residues" evidence="1">
    <location>
        <begin position="49"/>
        <end position="69"/>
    </location>
</feature>
<dbReference type="RefSeq" id="XP_038737954.1">
    <property type="nucleotide sequence ID" value="XM_038870593.1"/>
</dbReference>